<dbReference type="InterPro" id="IPR009014">
    <property type="entry name" value="Transketo_C/PFOR_II"/>
</dbReference>
<dbReference type="RefSeq" id="WP_130494587.1">
    <property type="nucleotide sequence ID" value="NZ_SGXD01000007.1"/>
</dbReference>
<dbReference type="SUPFAM" id="SSF52518">
    <property type="entry name" value="Thiamin diphosphate-binding fold (THDP-binding)"/>
    <property type="match status" value="1"/>
</dbReference>
<evidence type="ECO:0000259" key="2">
    <source>
        <dbReference type="Pfam" id="PF01558"/>
    </source>
</evidence>
<proteinExistence type="predicted"/>
<feature type="domain" description="Pyruvate/ketoisovalerate oxidoreductase catalytic" evidence="2">
    <location>
        <begin position="20"/>
        <end position="208"/>
    </location>
</feature>
<dbReference type="CDD" id="cd07034">
    <property type="entry name" value="TPP_PYR_PFOR_IOR-alpha_like"/>
    <property type="match status" value="1"/>
</dbReference>
<protein>
    <submittedName>
        <fullName evidence="5">2-oxoglutarate ferredoxin oxidoreductase subunit alpha</fullName>
    </submittedName>
</protein>
<dbReference type="GO" id="GO:0016903">
    <property type="term" value="F:oxidoreductase activity, acting on the aldehyde or oxo group of donors"/>
    <property type="evidence" value="ECO:0007669"/>
    <property type="project" value="InterPro"/>
</dbReference>
<dbReference type="InterPro" id="IPR019752">
    <property type="entry name" value="Pyrv/ketoisovalerate_OxRed_cat"/>
</dbReference>
<evidence type="ECO:0000259" key="3">
    <source>
        <dbReference type="Pfam" id="PF01855"/>
    </source>
</evidence>
<dbReference type="Pfam" id="PF01855">
    <property type="entry name" value="POR_N"/>
    <property type="match status" value="1"/>
</dbReference>
<name>A0A4Q7NA01_9ACTN</name>
<dbReference type="InterPro" id="IPR029061">
    <property type="entry name" value="THDP-binding"/>
</dbReference>
<dbReference type="AlphaFoldDB" id="A0A4Q7NA01"/>
<dbReference type="FunFam" id="3.40.50.970:FF:000022">
    <property type="entry name" value="2-oxoglutarate ferredoxin oxidoreductase alpha subunit"/>
    <property type="match status" value="1"/>
</dbReference>
<reference evidence="5 6" key="1">
    <citation type="submission" date="2019-02" db="EMBL/GenBank/DDBJ databases">
        <title>Genomic Encyclopedia of Type Strains, Phase IV (KMG-IV): sequencing the most valuable type-strain genomes for metagenomic binning, comparative biology and taxonomic classification.</title>
        <authorList>
            <person name="Goeker M."/>
        </authorList>
    </citation>
    <scope>NUCLEOTIDE SEQUENCE [LARGE SCALE GENOMIC DNA]</scope>
    <source>
        <strain evidence="5 6">DSM 45622</strain>
    </source>
</reference>
<feature type="domain" description="Pyruvate:ferredoxin oxidoreductase core" evidence="4">
    <location>
        <begin position="518"/>
        <end position="602"/>
    </location>
</feature>
<gene>
    <name evidence="5" type="ORF">EV189_3865</name>
</gene>
<dbReference type="SUPFAM" id="SSF53323">
    <property type="entry name" value="Pyruvate-ferredoxin oxidoreductase, PFOR, domain III"/>
    <property type="match status" value="1"/>
</dbReference>
<dbReference type="InterPro" id="IPR033412">
    <property type="entry name" value="PFOR_II"/>
</dbReference>
<organism evidence="5 6">
    <name type="scientific">Motilibacter rhizosphaerae</name>
    <dbReference type="NCBI Taxonomy" id="598652"/>
    <lineage>
        <taxon>Bacteria</taxon>
        <taxon>Bacillati</taxon>
        <taxon>Actinomycetota</taxon>
        <taxon>Actinomycetes</taxon>
        <taxon>Motilibacterales</taxon>
        <taxon>Motilibacteraceae</taxon>
        <taxon>Motilibacter</taxon>
    </lineage>
</organism>
<keyword evidence="6" id="KW-1185">Reference proteome</keyword>
<keyword evidence="1" id="KW-0560">Oxidoreductase</keyword>
<dbReference type="InterPro" id="IPR002880">
    <property type="entry name" value="Pyrv_Fd/Flavodoxin_OxRdtase_N"/>
</dbReference>
<accession>A0A4Q7NA01</accession>
<dbReference type="Pfam" id="PF17147">
    <property type="entry name" value="PFOR_II"/>
    <property type="match status" value="1"/>
</dbReference>
<dbReference type="Gene3D" id="3.40.920.10">
    <property type="entry name" value="Pyruvate-ferredoxin oxidoreductase, PFOR, domain III"/>
    <property type="match status" value="1"/>
</dbReference>
<dbReference type="Pfam" id="PF01558">
    <property type="entry name" value="POR"/>
    <property type="match status" value="1"/>
</dbReference>
<dbReference type="OrthoDB" id="9794954at2"/>
<dbReference type="Gene3D" id="3.40.50.920">
    <property type="match status" value="1"/>
</dbReference>
<evidence type="ECO:0000313" key="5">
    <source>
        <dbReference type="EMBL" id="RZS78995.1"/>
    </source>
</evidence>
<dbReference type="PANTHER" id="PTHR32154:SF20">
    <property type="entry name" value="2-OXOGLUTARATE OXIDOREDUCTASE SUBUNIT KORA"/>
    <property type="match status" value="1"/>
</dbReference>
<dbReference type="Gene3D" id="3.40.50.970">
    <property type="match status" value="1"/>
</dbReference>
<dbReference type="InterPro" id="IPR022367">
    <property type="entry name" value="2-oxoacid/accept_OxRdtase_asu"/>
</dbReference>
<dbReference type="SUPFAM" id="SSF52922">
    <property type="entry name" value="TK C-terminal domain-like"/>
    <property type="match status" value="1"/>
</dbReference>
<feature type="domain" description="Pyruvate flavodoxin/ferredoxin oxidoreductase pyrimidine binding" evidence="3">
    <location>
        <begin position="257"/>
        <end position="472"/>
    </location>
</feature>
<evidence type="ECO:0000259" key="4">
    <source>
        <dbReference type="Pfam" id="PF17147"/>
    </source>
</evidence>
<dbReference type="InterPro" id="IPR050722">
    <property type="entry name" value="Pyruvate:ferred/Flavod_OxRd"/>
</dbReference>
<dbReference type="FunFam" id="3.40.920.10:FF:000002">
    <property type="entry name" value="2-oxoglutarate oxidoreductase, alpha subunit"/>
    <property type="match status" value="1"/>
</dbReference>
<evidence type="ECO:0000313" key="6">
    <source>
        <dbReference type="Proteomes" id="UP000293638"/>
    </source>
</evidence>
<dbReference type="InterPro" id="IPR002869">
    <property type="entry name" value="Pyrv_flavodox_OxRed_cen"/>
</dbReference>
<dbReference type="EMBL" id="SGXD01000007">
    <property type="protein sequence ID" value="RZS78995.1"/>
    <property type="molecule type" value="Genomic_DNA"/>
</dbReference>
<dbReference type="Proteomes" id="UP000293638">
    <property type="component" value="Unassembled WGS sequence"/>
</dbReference>
<dbReference type="GO" id="GO:0006979">
    <property type="term" value="P:response to oxidative stress"/>
    <property type="evidence" value="ECO:0007669"/>
    <property type="project" value="TreeGrafter"/>
</dbReference>
<dbReference type="NCBIfam" id="TIGR03710">
    <property type="entry name" value="OAFO_sf"/>
    <property type="match status" value="1"/>
</dbReference>
<dbReference type="PANTHER" id="PTHR32154">
    <property type="entry name" value="PYRUVATE-FLAVODOXIN OXIDOREDUCTASE-RELATED"/>
    <property type="match status" value="1"/>
</dbReference>
<evidence type="ECO:0000256" key="1">
    <source>
        <dbReference type="ARBA" id="ARBA00023002"/>
    </source>
</evidence>
<sequence length="631" mass="67903">MAKQVQQLERVVIRFAGDSGDGMQLTGDRFTAETASFGNDLSTLPNFPAEIRAPAGTLPGVSSFQLHFADRDIMTPGDAPDVLVAMNPAALKANLKDLPKGALVIVNTDEFTKRNLAKVGWDANPLEDDTLDGWNVRRIPLTSLTVKAVEGLSITKKEAERAKNMYALGLLSWLYNRPTEGTVTFLERKFGRKPEILEANVAAFRAGHAYGETTEDFAVSYEVKPAPMPAGTYRNITGNLALAYGLVAAAQRSGLPLFLGAYPITPASDILHELSKHKRFGVTTFQAEDEIAGVGAALGASFGGALGVTTTSGPGVVLKGETIGLAVMQELPLVIVDVQRGGPSTGLPTKTEQADLLLAMFGRNGESPVAVVAPRSPSDCFDAAIEACRIALQFRTPVFLLSDGYLANGSEPWHLPDVATLPDLHVEFATEPNREDGAFWPYLRDPETLARPWAVPGTPGLEHRLGGIEKADGSGEISYDPANHDLMVRTRQAKIDGIARFIEPLEVDDPGRESGEGARVLVLGWGSTYGPIGAAVRRARREGHKVAQAHLRHLNPFPANTAEVLKGYDRVLVPEMNLGQLSLLLRAKYLVDVTPYNQVRGLPFRAVELAEVITGLVEEVEKADANEGALR</sequence>
<comment type="caution">
    <text evidence="5">The sequence shown here is derived from an EMBL/GenBank/DDBJ whole genome shotgun (WGS) entry which is preliminary data.</text>
</comment>
<dbReference type="GO" id="GO:0000287">
    <property type="term" value="F:magnesium ion binding"/>
    <property type="evidence" value="ECO:0007669"/>
    <property type="project" value="UniProtKB-ARBA"/>
</dbReference>